<dbReference type="OrthoDB" id="4070623at2"/>
<dbReference type="EMBL" id="WTYV01000013">
    <property type="protein sequence ID" value="MXO73552.1"/>
    <property type="molecule type" value="Genomic_DNA"/>
</dbReference>
<reference evidence="1 2" key="1">
    <citation type="submission" date="2019-12" db="EMBL/GenBank/DDBJ databases">
        <title>Genomic-based taxomic classification of the family Erythrobacteraceae.</title>
        <authorList>
            <person name="Xu L."/>
        </authorList>
    </citation>
    <scope>NUCLEOTIDE SEQUENCE [LARGE SCALE GENOMIC DNA]</scope>
    <source>
        <strain evidence="1 2">M0322</strain>
    </source>
</reference>
<sequence>MPIAAVRLTLDDGTDLAAAVDPRLTELTLTETRGEEADQLSFTLQNADGLLAMPGSGRRLSLALGWRVGGADALPGLVDKGSYVVDEVRASGPPDQITITARSADLARTYRQRRTRSWTDTTLGSVLGQIASEHGGTARVESTLATRAITAIEQEGKSDMAFVRDLGRRYDAIATWKAGVLLFLPAGGGASASGTPLAGTVITRQQGSQWEFSSADREKSDGVQAQWHDAEAGRRRTVSVGGSTNRRRLPRVYATQAEARQAAEAALSRDARTAWRFTYSLAVADPGLQPDMRVTLQGWSSLIDGIRWTLAKVETSYGPGGLVQRIELDGAAG</sequence>
<organism evidence="1 2">
    <name type="scientific">Alteraurantiacibacter buctensis</name>
    <dbReference type="NCBI Taxonomy" id="1503981"/>
    <lineage>
        <taxon>Bacteria</taxon>
        <taxon>Pseudomonadati</taxon>
        <taxon>Pseudomonadota</taxon>
        <taxon>Alphaproteobacteria</taxon>
        <taxon>Sphingomonadales</taxon>
        <taxon>Erythrobacteraceae</taxon>
        <taxon>Alteraurantiacibacter</taxon>
    </lineage>
</organism>
<name>A0A844Z208_9SPHN</name>
<proteinExistence type="predicted"/>
<dbReference type="SUPFAM" id="SSF69279">
    <property type="entry name" value="Phage tail proteins"/>
    <property type="match status" value="1"/>
</dbReference>
<evidence type="ECO:0000313" key="1">
    <source>
        <dbReference type="EMBL" id="MXO73552.1"/>
    </source>
</evidence>
<dbReference type="AlphaFoldDB" id="A0A844Z208"/>
<comment type="caution">
    <text evidence="1">The sequence shown here is derived from an EMBL/GenBank/DDBJ whole genome shotgun (WGS) entry which is preliminary data.</text>
</comment>
<protein>
    <submittedName>
        <fullName evidence="1">Phage late control D family protein</fullName>
    </submittedName>
</protein>
<dbReference type="Pfam" id="PF05954">
    <property type="entry name" value="Phage_GPD"/>
    <property type="match status" value="1"/>
</dbReference>
<evidence type="ECO:0000313" key="2">
    <source>
        <dbReference type="Proteomes" id="UP000466966"/>
    </source>
</evidence>
<gene>
    <name evidence="1" type="ORF">GRI99_18220</name>
</gene>
<accession>A0A844Z208</accession>
<keyword evidence="2" id="KW-1185">Reference proteome</keyword>
<dbReference type="RefSeq" id="WP_160773483.1">
    <property type="nucleotide sequence ID" value="NZ_WTYV01000013.1"/>
</dbReference>
<dbReference type="Proteomes" id="UP000466966">
    <property type="component" value="Unassembled WGS sequence"/>
</dbReference>